<dbReference type="InterPro" id="IPR038071">
    <property type="entry name" value="UROD/MetE-like_sf"/>
</dbReference>
<dbReference type="FunFam" id="3.20.20.210:FF:000008">
    <property type="entry name" value="Uroporphyrinogen decarboxylase"/>
    <property type="match status" value="1"/>
</dbReference>
<keyword evidence="13" id="KW-1185">Reference proteome</keyword>
<keyword evidence="4" id="KW-0963">Cytoplasm</keyword>
<evidence type="ECO:0000256" key="8">
    <source>
        <dbReference type="ARBA" id="ARBA00045708"/>
    </source>
</evidence>
<dbReference type="PANTHER" id="PTHR21091:SF169">
    <property type="entry name" value="UROPORPHYRINOGEN DECARBOXYLASE"/>
    <property type="match status" value="1"/>
</dbReference>
<dbReference type="InParanoid" id="A0A1Z5JY40"/>
<dbReference type="GO" id="GO:0005829">
    <property type="term" value="C:cytosol"/>
    <property type="evidence" value="ECO:0007669"/>
    <property type="project" value="UniProtKB-SubCell"/>
</dbReference>
<evidence type="ECO:0000313" key="12">
    <source>
        <dbReference type="EMBL" id="GAX18955.1"/>
    </source>
</evidence>
<dbReference type="EMBL" id="BDSP01000133">
    <property type="protein sequence ID" value="GAX18955.1"/>
    <property type="molecule type" value="Genomic_DNA"/>
</dbReference>
<evidence type="ECO:0000256" key="1">
    <source>
        <dbReference type="ARBA" id="ARBA00004514"/>
    </source>
</evidence>
<accession>A0A1Z5JY40</accession>
<organism evidence="12 13">
    <name type="scientific">Fistulifera solaris</name>
    <name type="common">Oleaginous diatom</name>
    <dbReference type="NCBI Taxonomy" id="1519565"/>
    <lineage>
        <taxon>Eukaryota</taxon>
        <taxon>Sar</taxon>
        <taxon>Stramenopiles</taxon>
        <taxon>Ochrophyta</taxon>
        <taxon>Bacillariophyta</taxon>
        <taxon>Bacillariophyceae</taxon>
        <taxon>Bacillariophycidae</taxon>
        <taxon>Naviculales</taxon>
        <taxon>Naviculaceae</taxon>
        <taxon>Fistulifera</taxon>
    </lineage>
</organism>
<comment type="catalytic activity">
    <reaction evidence="10">
        <text>uroporphyrinogen III + 4 H(+) = coproporphyrinogen III + 4 CO2</text>
        <dbReference type="Rhea" id="RHEA:19865"/>
        <dbReference type="ChEBI" id="CHEBI:15378"/>
        <dbReference type="ChEBI" id="CHEBI:16526"/>
        <dbReference type="ChEBI" id="CHEBI:57308"/>
        <dbReference type="ChEBI" id="CHEBI:57309"/>
        <dbReference type="EC" id="4.1.1.37"/>
    </reaction>
    <physiologicalReaction direction="left-to-right" evidence="10">
        <dbReference type="Rhea" id="RHEA:19866"/>
    </physiologicalReaction>
</comment>
<dbReference type="GO" id="GO:0004853">
    <property type="term" value="F:uroporphyrinogen decarboxylase activity"/>
    <property type="evidence" value="ECO:0007669"/>
    <property type="project" value="UniProtKB-EC"/>
</dbReference>
<evidence type="ECO:0000256" key="10">
    <source>
        <dbReference type="ARBA" id="ARBA00048411"/>
    </source>
</evidence>
<evidence type="ECO:0000256" key="3">
    <source>
        <dbReference type="ARBA" id="ARBA00014308"/>
    </source>
</evidence>
<comment type="subunit">
    <text evidence="2">Homodimer.</text>
</comment>
<name>A0A1Z5JY40_FISSO</name>
<dbReference type="InterPro" id="IPR000257">
    <property type="entry name" value="Uroporphyrinogen_deCOase"/>
</dbReference>
<comment type="caution">
    <text evidence="12">The sequence shown here is derived from an EMBL/GenBank/DDBJ whole genome shotgun (WGS) entry which is preliminary data.</text>
</comment>
<keyword evidence="5" id="KW-0210">Decarboxylase</keyword>
<dbReference type="Pfam" id="PF01208">
    <property type="entry name" value="URO-D"/>
    <property type="match status" value="1"/>
</dbReference>
<evidence type="ECO:0000256" key="9">
    <source>
        <dbReference type="ARBA" id="ARBA00047341"/>
    </source>
</evidence>
<proteinExistence type="predicted"/>
<dbReference type="AlphaFoldDB" id="A0A1Z5JY40"/>
<evidence type="ECO:0000259" key="11">
    <source>
        <dbReference type="Pfam" id="PF01208"/>
    </source>
</evidence>
<protein>
    <recommendedName>
        <fullName evidence="3">Uroporphyrinogen decarboxylase</fullName>
    </recommendedName>
</protein>
<reference evidence="12 13" key="1">
    <citation type="journal article" date="2015" name="Plant Cell">
        <title>Oil accumulation by the oleaginous diatom Fistulifera solaris as revealed by the genome and transcriptome.</title>
        <authorList>
            <person name="Tanaka T."/>
            <person name="Maeda Y."/>
            <person name="Veluchamy A."/>
            <person name="Tanaka M."/>
            <person name="Abida H."/>
            <person name="Marechal E."/>
            <person name="Bowler C."/>
            <person name="Muto M."/>
            <person name="Sunaga Y."/>
            <person name="Tanaka M."/>
            <person name="Yoshino T."/>
            <person name="Taniguchi T."/>
            <person name="Fukuda Y."/>
            <person name="Nemoto M."/>
            <person name="Matsumoto M."/>
            <person name="Wong P.S."/>
            <person name="Aburatani S."/>
            <person name="Fujibuchi W."/>
        </authorList>
    </citation>
    <scope>NUCLEOTIDE SEQUENCE [LARGE SCALE GENOMIC DNA]</scope>
    <source>
        <strain evidence="12 13">JPCC DA0580</strain>
    </source>
</reference>
<keyword evidence="7" id="KW-0627">Porphyrin biosynthesis</keyword>
<dbReference type="GO" id="GO:0006783">
    <property type="term" value="P:heme biosynthetic process"/>
    <property type="evidence" value="ECO:0007669"/>
    <property type="project" value="TreeGrafter"/>
</dbReference>
<evidence type="ECO:0000313" key="13">
    <source>
        <dbReference type="Proteomes" id="UP000198406"/>
    </source>
</evidence>
<gene>
    <name evidence="12" type="ORF">FisN_8Hh174</name>
</gene>
<dbReference type="OrthoDB" id="339900at2759"/>
<dbReference type="PANTHER" id="PTHR21091">
    <property type="entry name" value="METHYLTETRAHYDROFOLATE:HOMOCYSTEINE METHYLTRANSFERASE RELATED"/>
    <property type="match status" value="1"/>
</dbReference>
<dbReference type="Proteomes" id="UP000198406">
    <property type="component" value="Unassembled WGS sequence"/>
</dbReference>
<evidence type="ECO:0000256" key="2">
    <source>
        <dbReference type="ARBA" id="ARBA00011738"/>
    </source>
</evidence>
<dbReference type="SUPFAM" id="SSF51726">
    <property type="entry name" value="UROD/MetE-like"/>
    <property type="match status" value="1"/>
</dbReference>
<evidence type="ECO:0000256" key="7">
    <source>
        <dbReference type="ARBA" id="ARBA00023244"/>
    </source>
</evidence>
<dbReference type="Gene3D" id="3.20.20.210">
    <property type="match status" value="1"/>
</dbReference>
<comment type="subcellular location">
    <subcellularLocation>
        <location evidence="1">Cytoplasm</location>
        <location evidence="1">Cytosol</location>
    </subcellularLocation>
</comment>
<feature type="domain" description="Uroporphyrinogen decarboxylase (URO-D)" evidence="11">
    <location>
        <begin position="83"/>
        <end position="440"/>
    </location>
</feature>
<evidence type="ECO:0000256" key="5">
    <source>
        <dbReference type="ARBA" id="ARBA00022793"/>
    </source>
</evidence>
<evidence type="ECO:0000256" key="4">
    <source>
        <dbReference type="ARBA" id="ARBA00022490"/>
    </source>
</evidence>
<keyword evidence="6 12" id="KW-0456">Lyase</keyword>
<comment type="function">
    <text evidence="8">Catalyzes the sequential decarboxylation of the four acetate side chains of uroporphyrinogen to form coproporphyrinogen and participates in the fifth step in the heme biosynthetic pathway. Isomer I or isomer III of uroporphyrinogen may serve as substrate, but only coproporphyrinogen III can ultimately be converted to heme. In vitro also decarboxylates pentacarboxylate porphyrinogen I.</text>
</comment>
<evidence type="ECO:0000256" key="6">
    <source>
        <dbReference type="ARBA" id="ARBA00023239"/>
    </source>
</evidence>
<comment type="catalytic activity">
    <reaction evidence="9">
        <text>uroporphyrinogen I + 4 H(+) = coproporphyrinogen I + 4 CO2</text>
        <dbReference type="Rhea" id="RHEA:31239"/>
        <dbReference type="ChEBI" id="CHEBI:15378"/>
        <dbReference type="ChEBI" id="CHEBI:16526"/>
        <dbReference type="ChEBI" id="CHEBI:62626"/>
        <dbReference type="ChEBI" id="CHEBI:62631"/>
    </reaction>
    <physiologicalReaction direction="left-to-right" evidence="9">
        <dbReference type="Rhea" id="RHEA:31240"/>
    </physiologicalReaction>
</comment>
<sequence>MRCLLLTTVSLAYAFTRPSLPIRPTSVRSNLFAASPEEDLEMTIKIIMGSLEKQNTNDIIETPTAAPVVAKTYKQPAIEERPRNDLMMRAAMGETTEKTPLWLFRQAGRHLPEYREYKDQTGKNFLELLSDPLCVAECTLQPIRRYPVDAAILFSDILVIAEALGIEVTMPGGVGIQVPHPLKDAKEVDTRLPGLSEISPAFIEDKLGHVVEAVREIRRQMKKEDISIPLIGFSAAPWTLLFYMVGGSSKKNTESGVQWLEQNTEASQKLLQLLTKVVIEYMSAQVEAGCHMLQIFEAMGMMIDDANFEKFALPCLEEMGRTLKKRFPDTPLMVFCRGKCSANDKVAALGYFDVITIDGSVDRKSVRSFVGDKVTLQGNYDPRELIPNAENTKTPETVRETAREMLEALGPNRLIANLGEGLGGNESPELVQAFVDAIHEESALMMEKKKYFF</sequence>